<accession>A0A8K0L8V1</accession>
<evidence type="ECO:0000256" key="2">
    <source>
        <dbReference type="ARBA" id="ARBA00008072"/>
    </source>
</evidence>
<evidence type="ECO:0000256" key="4">
    <source>
        <dbReference type="ARBA" id="ARBA00022833"/>
    </source>
</evidence>
<dbReference type="EMBL" id="JAESVG020000002">
    <property type="protein sequence ID" value="KAG8630639.1"/>
    <property type="molecule type" value="Genomic_DNA"/>
</dbReference>
<dbReference type="PANTHER" id="PTHR42940:SF8">
    <property type="entry name" value="VACUOLAR PROTEIN SORTING-ASSOCIATED PROTEIN 11"/>
    <property type="match status" value="1"/>
</dbReference>
<dbReference type="GO" id="GO:0004022">
    <property type="term" value="F:alcohol dehydrogenase (NAD+) activity"/>
    <property type="evidence" value="ECO:0007669"/>
    <property type="project" value="TreeGrafter"/>
</dbReference>
<dbReference type="GO" id="GO:0005737">
    <property type="term" value="C:cytoplasm"/>
    <property type="evidence" value="ECO:0007669"/>
    <property type="project" value="TreeGrafter"/>
</dbReference>
<keyword evidence="5" id="KW-0560">Oxidoreductase</keyword>
<dbReference type="InterPro" id="IPR020843">
    <property type="entry name" value="ER"/>
</dbReference>
<sequence length="380" mass="41089">MPSIWQEGYGSASARILIPPTMTQEYRINTMQAAQIIEFGKPYKLSNVPIPELPEEGLLVKVHAAGFCHSDLQVFEGQFAADLPMIPSHEPAGEIHAVGGKVGGEWQVGDRVGVLNYKHACGTCPGCKQTIRRTSKTDPRFCEKRKMAGFKHDGCFAEYMVADPATTVRLPAAVSFEQGAPLMCAGATAWGALQKLLPMVKAGDSVAIVGIGGVGHLCLQFAKAMGFRVVAVDTREAGRTLATEVPSNLEPDLIVDPTSSSVKQHLHDFTAGEGLAGAVVCTDSHQGTTWTYEQLGIGGVIVPLGLPREHWQFDSSLMVFKELVIRGSYVASTNQVQEMLECVGKHKIESQLTVVSFDDIPGIVDRYLQQSMKGRLVVRI</sequence>
<evidence type="ECO:0000256" key="3">
    <source>
        <dbReference type="ARBA" id="ARBA00022723"/>
    </source>
</evidence>
<dbReference type="AlphaFoldDB" id="A0A8K0L8V1"/>
<dbReference type="OrthoDB" id="1879366at2759"/>
<keyword evidence="3" id="KW-0479">Metal-binding</keyword>
<gene>
    <name evidence="7" type="ORF">KVT40_002258</name>
</gene>
<comment type="similarity">
    <text evidence="2">Belongs to the zinc-containing alcohol dehydrogenase family.</text>
</comment>
<dbReference type="Gene3D" id="3.90.180.10">
    <property type="entry name" value="Medium-chain alcohol dehydrogenases, catalytic domain"/>
    <property type="match status" value="1"/>
</dbReference>
<dbReference type="InterPro" id="IPR011032">
    <property type="entry name" value="GroES-like_sf"/>
</dbReference>
<evidence type="ECO:0000256" key="1">
    <source>
        <dbReference type="ARBA" id="ARBA00001947"/>
    </source>
</evidence>
<reference evidence="7" key="1">
    <citation type="submission" date="2021-07" db="EMBL/GenBank/DDBJ databases">
        <title>Elsinoe batatas strain:CRI-CJ2 Genome sequencing and assembly.</title>
        <authorList>
            <person name="Huang L."/>
        </authorList>
    </citation>
    <scope>NUCLEOTIDE SEQUENCE</scope>
    <source>
        <strain evidence="7">CRI-CJ2</strain>
    </source>
</reference>
<feature type="domain" description="Enoyl reductase (ER)" evidence="6">
    <location>
        <begin position="40"/>
        <end position="378"/>
    </location>
</feature>
<dbReference type="Gene3D" id="3.40.50.720">
    <property type="entry name" value="NAD(P)-binding Rossmann-like Domain"/>
    <property type="match status" value="1"/>
</dbReference>
<dbReference type="InterPro" id="IPR013154">
    <property type="entry name" value="ADH-like_N"/>
</dbReference>
<comment type="caution">
    <text evidence="7">The sequence shown here is derived from an EMBL/GenBank/DDBJ whole genome shotgun (WGS) entry which is preliminary data.</text>
</comment>
<dbReference type="InterPro" id="IPR013149">
    <property type="entry name" value="ADH-like_C"/>
</dbReference>
<keyword evidence="8" id="KW-1185">Reference proteome</keyword>
<evidence type="ECO:0000259" key="6">
    <source>
        <dbReference type="SMART" id="SM00829"/>
    </source>
</evidence>
<dbReference type="PANTHER" id="PTHR42940">
    <property type="entry name" value="ALCOHOL DEHYDROGENASE 1-RELATED"/>
    <property type="match status" value="1"/>
</dbReference>
<evidence type="ECO:0000313" key="7">
    <source>
        <dbReference type="EMBL" id="KAG8630639.1"/>
    </source>
</evidence>
<proteinExistence type="inferred from homology"/>
<keyword evidence="4" id="KW-0862">Zinc</keyword>
<dbReference type="CDD" id="cd08297">
    <property type="entry name" value="CAD3"/>
    <property type="match status" value="1"/>
</dbReference>
<comment type="cofactor">
    <cofactor evidence="1">
        <name>Zn(2+)</name>
        <dbReference type="ChEBI" id="CHEBI:29105"/>
    </cofactor>
</comment>
<evidence type="ECO:0000313" key="8">
    <source>
        <dbReference type="Proteomes" id="UP000809789"/>
    </source>
</evidence>
<dbReference type="InterPro" id="IPR036291">
    <property type="entry name" value="NAD(P)-bd_dom_sf"/>
</dbReference>
<organism evidence="7 8">
    <name type="scientific">Elsinoe batatas</name>
    <dbReference type="NCBI Taxonomy" id="2601811"/>
    <lineage>
        <taxon>Eukaryota</taxon>
        <taxon>Fungi</taxon>
        <taxon>Dikarya</taxon>
        <taxon>Ascomycota</taxon>
        <taxon>Pezizomycotina</taxon>
        <taxon>Dothideomycetes</taxon>
        <taxon>Dothideomycetidae</taxon>
        <taxon>Myriangiales</taxon>
        <taxon>Elsinoaceae</taxon>
        <taxon>Elsinoe</taxon>
    </lineage>
</organism>
<dbReference type="Proteomes" id="UP000809789">
    <property type="component" value="Unassembled WGS sequence"/>
</dbReference>
<evidence type="ECO:0000256" key="5">
    <source>
        <dbReference type="ARBA" id="ARBA00023002"/>
    </source>
</evidence>
<name>A0A8K0L8V1_9PEZI</name>
<dbReference type="SUPFAM" id="SSF50129">
    <property type="entry name" value="GroES-like"/>
    <property type="match status" value="1"/>
</dbReference>
<dbReference type="GO" id="GO:0046872">
    <property type="term" value="F:metal ion binding"/>
    <property type="evidence" value="ECO:0007669"/>
    <property type="project" value="UniProtKB-KW"/>
</dbReference>
<dbReference type="Pfam" id="PF00107">
    <property type="entry name" value="ADH_zinc_N"/>
    <property type="match status" value="1"/>
</dbReference>
<dbReference type="SMART" id="SM00829">
    <property type="entry name" value="PKS_ER"/>
    <property type="match status" value="1"/>
</dbReference>
<protein>
    <recommendedName>
        <fullName evidence="6">Enoyl reductase (ER) domain-containing protein</fullName>
    </recommendedName>
</protein>
<dbReference type="SUPFAM" id="SSF51735">
    <property type="entry name" value="NAD(P)-binding Rossmann-fold domains"/>
    <property type="match status" value="1"/>
</dbReference>
<dbReference type="Pfam" id="PF08240">
    <property type="entry name" value="ADH_N"/>
    <property type="match status" value="1"/>
</dbReference>